<gene>
    <name evidence="1" type="ORF">CGC43_05385</name>
</gene>
<protein>
    <recommendedName>
        <fullName evidence="3">YtxH domain-containing protein</fullName>
    </recommendedName>
</protein>
<dbReference type="Proteomes" id="UP000253862">
    <property type="component" value="Chromosome"/>
</dbReference>
<organism evidence="1 2">
    <name type="scientific">Francisella opportunistica</name>
    <dbReference type="NCBI Taxonomy" id="2016517"/>
    <lineage>
        <taxon>Bacteria</taxon>
        <taxon>Pseudomonadati</taxon>
        <taxon>Pseudomonadota</taxon>
        <taxon>Gammaproteobacteria</taxon>
        <taxon>Thiotrichales</taxon>
        <taxon>Francisellaceae</taxon>
        <taxon>Francisella</taxon>
    </lineage>
</organism>
<dbReference type="RefSeq" id="WP_071629319.1">
    <property type="nucleotide sequence ID" value="NZ_CP022375.1"/>
</dbReference>
<keyword evidence="2" id="KW-1185">Reference proteome</keyword>
<dbReference type="EMBL" id="CP022375">
    <property type="protein sequence ID" value="AXH30050.1"/>
    <property type="molecule type" value="Genomic_DNA"/>
</dbReference>
<proteinExistence type="predicted"/>
<dbReference type="AlphaFoldDB" id="A0A345JRV4"/>
<sequence>MKKVNPKKLAIILLVVGGVCLVVILAVRPFLSKEDISSNWDTVKEKVSDAGDAAATKTKKAYYKTKDAMTPDPADKLTKANDAL</sequence>
<evidence type="ECO:0008006" key="3">
    <source>
        <dbReference type="Google" id="ProtNLM"/>
    </source>
</evidence>
<evidence type="ECO:0000313" key="2">
    <source>
        <dbReference type="Proteomes" id="UP000253862"/>
    </source>
</evidence>
<dbReference type="KEGG" id="foo:CGC45_05385"/>
<reference evidence="1 2" key="1">
    <citation type="submission" date="2017-07" db="EMBL/GenBank/DDBJ databases">
        <title>Complete genome sequences and comparative analysis of the novel pathogen Francisella opportunistica.</title>
        <authorList>
            <person name="Dietrich E.A."/>
            <person name="Kingry L.C."/>
            <person name="Petersen J.M."/>
        </authorList>
    </citation>
    <scope>NUCLEOTIDE SEQUENCE [LARGE SCALE GENOMIC DNA]</scope>
    <source>
        <strain evidence="1 2">14-2155</strain>
    </source>
</reference>
<evidence type="ECO:0000313" key="1">
    <source>
        <dbReference type="EMBL" id="AXH30050.1"/>
    </source>
</evidence>
<name>A0A345JRV4_9GAMM</name>
<accession>A0A345JRV4</accession>